<keyword evidence="2" id="KW-1185">Reference proteome</keyword>
<comment type="caution">
    <text evidence="1">The sequence shown here is derived from an EMBL/GenBank/DDBJ whole genome shotgun (WGS) entry which is preliminary data.</text>
</comment>
<reference evidence="1" key="1">
    <citation type="submission" date="2023-07" db="EMBL/GenBank/DDBJ databases">
        <title>Gilvimarinus algae sp. nov., isolated from the surface of Kelp.</title>
        <authorList>
            <person name="Sun Y.Y."/>
            <person name="Gong Y."/>
            <person name="Du Z.J."/>
        </authorList>
    </citation>
    <scope>NUCLEOTIDE SEQUENCE</scope>
    <source>
        <strain evidence="1">SDUM040014</strain>
    </source>
</reference>
<dbReference type="Gene3D" id="3.10.450.50">
    <property type="match status" value="1"/>
</dbReference>
<sequence>MSASDSVQIERLVEDYFTGLHRADRALLDTVFDDRAQLQAPGIRRTKAEWLELVVSRPVPAERGDAFAYRLEAIDLFGEQAVVRVYCPLLGREFVDFLSLLKEQGRWRIVNKMYADKP</sequence>
<organism evidence="1 2">
    <name type="scientific">Gilvimarinus algae</name>
    <dbReference type="NCBI Taxonomy" id="3058037"/>
    <lineage>
        <taxon>Bacteria</taxon>
        <taxon>Pseudomonadati</taxon>
        <taxon>Pseudomonadota</taxon>
        <taxon>Gammaproteobacteria</taxon>
        <taxon>Cellvibrionales</taxon>
        <taxon>Cellvibrionaceae</taxon>
        <taxon>Gilvimarinus</taxon>
    </lineage>
</organism>
<dbReference type="Pfam" id="PF12893">
    <property type="entry name" value="Lumazine_bd_2"/>
    <property type="match status" value="1"/>
</dbReference>
<gene>
    <name evidence="1" type="ORF">QWI16_17435</name>
</gene>
<evidence type="ECO:0000313" key="1">
    <source>
        <dbReference type="EMBL" id="MDO3383968.1"/>
    </source>
</evidence>
<evidence type="ECO:0000313" key="2">
    <source>
        <dbReference type="Proteomes" id="UP001168380"/>
    </source>
</evidence>
<dbReference type="Proteomes" id="UP001168380">
    <property type="component" value="Unassembled WGS sequence"/>
</dbReference>
<dbReference type="SUPFAM" id="SSF54427">
    <property type="entry name" value="NTF2-like"/>
    <property type="match status" value="1"/>
</dbReference>
<proteinExistence type="predicted"/>
<dbReference type="InterPro" id="IPR039437">
    <property type="entry name" value="FrzH/put_lumazine-bd"/>
</dbReference>
<name>A0ABT8TLJ3_9GAMM</name>
<accession>A0ABT8TLJ3</accession>
<dbReference type="RefSeq" id="WP_302715128.1">
    <property type="nucleotide sequence ID" value="NZ_JAULRT010000062.1"/>
</dbReference>
<dbReference type="EMBL" id="JAULRT010000062">
    <property type="protein sequence ID" value="MDO3383968.1"/>
    <property type="molecule type" value="Genomic_DNA"/>
</dbReference>
<dbReference type="InterPro" id="IPR032710">
    <property type="entry name" value="NTF2-like_dom_sf"/>
</dbReference>
<protein>
    <submittedName>
        <fullName evidence="1">Nuclear transport factor 2 family protein</fullName>
    </submittedName>
</protein>